<proteinExistence type="predicted"/>
<name>A0A0E9XY80_ANGAN</name>
<evidence type="ECO:0000313" key="1">
    <source>
        <dbReference type="EMBL" id="JAI07362.1"/>
    </source>
</evidence>
<sequence>MTHRPKSAACELVYMYKPVKRKVLIPPFKPKNTP</sequence>
<dbReference type="EMBL" id="GBXM01001216">
    <property type="protein sequence ID" value="JAI07362.1"/>
    <property type="molecule type" value="Transcribed_RNA"/>
</dbReference>
<reference evidence="1" key="2">
    <citation type="journal article" date="2015" name="Fish Shellfish Immunol.">
        <title>Early steps in the European eel (Anguilla anguilla)-Vibrio vulnificus interaction in the gills: Role of the RtxA13 toxin.</title>
        <authorList>
            <person name="Callol A."/>
            <person name="Pajuelo D."/>
            <person name="Ebbesson L."/>
            <person name="Teles M."/>
            <person name="MacKenzie S."/>
            <person name="Amaro C."/>
        </authorList>
    </citation>
    <scope>NUCLEOTIDE SEQUENCE</scope>
</reference>
<organism evidence="1">
    <name type="scientific">Anguilla anguilla</name>
    <name type="common">European freshwater eel</name>
    <name type="synonym">Muraena anguilla</name>
    <dbReference type="NCBI Taxonomy" id="7936"/>
    <lineage>
        <taxon>Eukaryota</taxon>
        <taxon>Metazoa</taxon>
        <taxon>Chordata</taxon>
        <taxon>Craniata</taxon>
        <taxon>Vertebrata</taxon>
        <taxon>Euteleostomi</taxon>
        <taxon>Actinopterygii</taxon>
        <taxon>Neopterygii</taxon>
        <taxon>Teleostei</taxon>
        <taxon>Anguilliformes</taxon>
        <taxon>Anguillidae</taxon>
        <taxon>Anguilla</taxon>
    </lineage>
</organism>
<reference evidence="1" key="1">
    <citation type="submission" date="2014-11" db="EMBL/GenBank/DDBJ databases">
        <authorList>
            <person name="Amaro Gonzalez C."/>
        </authorList>
    </citation>
    <scope>NUCLEOTIDE SEQUENCE</scope>
</reference>
<dbReference type="AlphaFoldDB" id="A0A0E9XY80"/>
<protein>
    <submittedName>
        <fullName evidence="1">Uncharacterized protein</fullName>
    </submittedName>
</protein>
<accession>A0A0E9XY80</accession>